<organism evidence="1 2">
    <name type="scientific">Dawidia soli</name>
    <dbReference type="NCBI Taxonomy" id="2782352"/>
    <lineage>
        <taxon>Bacteria</taxon>
        <taxon>Pseudomonadati</taxon>
        <taxon>Bacteroidota</taxon>
        <taxon>Cytophagia</taxon>
        <taxon>Cytophagales</taxon>
        <taxon>Chryseotaleaceae</taxon>
        <taxon>Dawidia</taxon>
    </lineage>
</organism>
<comment type="caution">
    <text evidence="1">The sequence shown here is derived from an EMBL/GenBank/DDBJ whole genome shotgun (WGS) entry which is preliminary data.</text>
</comment>
<dbReference type="Proteomes" id="UP001319180">
    <property type="component" value="Unassembled WGS sequence"/>
</dbReference>
<evidence type="ECO:0000313" key="1">
    <source>
        <dbReference type="EMBL" id="MBT1687835.1"/>
    </source>
</evidence>
<reference evidence="1 2" key="1">
    <citation type="submission" date="2021-05" db="EMBL/GenBank/DDBJ databases">
        <title>A Polyphasic approach of four new species of the genus Ohtaekwangia: Ohtaekwangia histidinii sp. nov., Ohtaekwangia cretensis sp. nov., Ohtaekwangia indiensis sp. nov., Ohtaekwangia reichenbachii sp. nov. from diverse environment.</title>
        <authorList>
            <person name="Octaviana S."/>
        </authorList>
    </citation>
    <scope>NUCLEOTIDE SEQUENCE [LARGE SCALE GENOMIC DNA]</scope>
    <source>
        <strain evidence="1 2">PWU37</strain>
    </source>
</reference>
<name>A0AAP2DBG0_9BACT</name>
<dbReference type="InterPro" id="IPR023393">
    <property type="entry name" value="START-like_dom_sf"/>
</dbReference>
<accession>A0AAP2DBG0</accession>
<gene>
    <name evidence="1" type="ORF">KK078_14800</name>
</gene>
<dbReference type="Gene3D" id="3.30.530.20">
    <property type="match status" value="1"/>
</dbReference>
<protein>
    <recommendedName>
        <fullName evidence="3">START domain-containing protein</fullName>
    </recommendedName>
</protein>
<proteinExistence type="predicted"/>
<sequence>MKMYVWVFCSFAALATKAQDNEGFELVKKDGDISIYERWITFPKTTPPLDAREVKGEFFFNNTIYEGLHLIQNEALIERWQSHVSEFEVYKQPDTTTWFEYSYHDIPWPVSDQDHYLIYRLVRENPGSLFITFESYVDAVRAPVRKGVTRMELAGSWRLERLSPHRTKATYRILSKPANIPKFVTDPIIRGNMMTTIREYIALLEEPSPK</sequence>
<dbReference type="RefSeq" id="WP_254091063.1">
    <property type="nucleotide sequence ID" value="NZ_JAHESC010000020.1"/>
</dbReference>
<dbReference type="EMBL" id="JAHESC010000020">
    <property type="protein sequence ID" value="MBT1687835.1"/>
    <property type="molecule type" value="Genomic_DNA"/>
</dbReference>
<evidence type="ECO:0008006" key="3">
    <source>
        <dbReference type="Google" id="ProtNLM"/>
    </source>
</evidence>
<evidence type="ECO:0000313" key="2">
    <source>
        <dbReference type="Proteomes" id="UP001319180"/>
    </source>
</evidence>
<dbReference type="SUPFAM" id="SSF55961">
    <property type="entry name" value="Bet v1-like"/>
    <property type="match status" value="1"/>
</dbReference>
<keyword evidence="2" id="KW-1185">Reference proteome</keyword>
<dbReference type="AlphaFoldDB" id="A0AAP2DBG0"/>